<evidence type="ECO:0000256" key="4">
    <source>
        <dbReference type="SAM" id="MobiDB-lite"/>
    </source>
</evidence>
<sequence length="960" mass="110042">MNWDMNENKSLSNDDFLNSIFDQNQGQQQQSQPQPPPQQQQPMVQPSPMQQPLQGNPEQMFMKNQQQQQQPTNFNKQEQLYRMKQQIYQQKMLQKQQQQQQQQNISSRPSPMNSSVPTPLPQQGTPLMNQQPNPIQQPMHQPPQQQMKPTPNQTQTQMQMELFLTLLYDFLHRRGVAVNQPFTINGKRINLFVFHFICQRLGGFQQLKKFTQFTPQSQHPWTLIGSKLGVFDGITDSNAKDRIDREICNCYTTYLLPYEEYSSTPQGARELTQRRAQFQPQIIQKYQALANANTNTPPIQQVQSPINQPIPPRKTSQHPNSQLNSPYVPPSRATSVTDMNSRQPSQASMRQTPIMPQQPQPQPQPQPQVTMKAEISKEEANILKNYVPFKKLIETYGNYPIKDLSQIAGEIEVTKPVYLFAPELGIINLQALTMSLKSNHGIQDSEVVNALNTLLVTTSDVNYTFHIKDSLELLDALSILGKQILNKIVGETPKEEVKIKPESKIDEIFNKYVTSRGEDIALVVNSLTGEVEDDDMDEIFSIDEPETPETPPQIEETIDHFYLDDYLTALQNFRKENKYHFSKLQTRSAMNDQILLVDELITVTMILRNISFSEANKEYLARNDLFKDLLFSIVKQIGLHYDEFVFSRKRLGLLKDCLLMLDNIAFYIQLKSLEEAFLSFALVASFGPKIHGDFQIPKCDLDTHSYLSFGVDALTKLLVREPYNRSLLQAVLNGTLNISLTTAHSNSAFQISLHDQEYTRKLIKAYLGKENKAVLLTRAFQILMSFIPYNANSFEFSKFIFVRAPTISQMFFGVKLLMDMAPIDDLTNHLNELTLNWMLQNRELLLGNFARIVVALSSETGKFPRESNEHKVLSSVLRKGLIVVNTLVENALKAKEIAETEDRHSKLMEKLTDCYAFPRIIPDINLTLDTLLTPSIDTSLGKEVVRLLRYLRDLKAYEGI</sequence>
<protein>
    <recommendedName>
        <fullName evidence="5">ARID domain-containing protein</fullName>
    </recommendedName>
</protein>
<feature type="compositionally biased region" description="Polar residues" evidence="4">
    <location>
        <begin position="332"/>
        <end position="355"/>
    </location>
</feature>
<dbReference type="GO" id="GO:0006357">
    <property type="term" value="P:regulation of transcription by RNA polymerase II"/>
    <property type="evidence" value="ECO:0007669"/>
    <property type="project" value="TreeGrafter"/>
</dbReference>
<feature type="compositionally biased region" description="Low complexity" evidence="4">
    <location>
        <begin position="40"/>
        <end position="57"/>
    </location>
</feature>
<accession>A0A9W4TYY0</accession>
<evidence type="ECO:0000313" key="6">
    <source>
        <dbReference type="EMBL" id="CAI5759629.1"/>
    </source>
</evidence>
<feature type="compositionally biased region" description="Polar residues" evidence="4">
    <location>
        <begin position="295"/>
        <end position="307"/>
    </location>
</feature>
<feature type="region of interest" description="Disordered" evidence="4">
    <location>
        <begin position="1"/>
        <end position="57"/>
    </location>
</feature>
<evidence type="ECO:0000256" key="1">
    <source>
        <dbReference type="ARBA" id="ARBA00023015"/>
    </source>
</evidence>
<feature type="region of interest" description="Disordered" evidence="4">
    <location>
        <begin position="295"/>
        <end position="368"/>
    </location>
</feature>
<dbReference type="PANTHER" id="PTHR13964:SF27">
    <property type="entry name" value="HAT-TRICK, ISOFORM D"/>
    <property type="match status" value="1"/>
</dbReference>
<dbReference type="Gene3D" id="1.10.150.60">
    <property type="entry name" value="ARID DNA-binding domain"/>
    <property type="match status" value="1"/>
</dbReference>
<evidence type="ECO:0000256" key="3">
    <source>
        <dbReference type="ARBA" id="ARBA00023242"/>
    </source>
</evidence>
<proteinExistence type="predicted"/>
<dbReference type="InterPro" id="IPR051232">
    <property type="entry name" value="ARID/SWI1_ChromRemod"/>
</dbReference>
<keyword evidence="2" id="KW-0804">Transcription</keyword>
<organism evidence="6 7">
    <name type="scientific">Candida verbasci</name>
    <dbReference type="NCBI Taxonomy" id="1227364"/>
    <lineage>
        <taxon>Eukaryota</taxon>
        <taxon>Fungi</taxon>
        <taxon>Dikarya</taxon>
        <taxon>Ascomycota</taxon>
        <taxon>Saccharomycotina</taxon>
        <taxon>Pichiomycetes</taxon>
        <taxon>Debaryomycetaceae</taxon>
        <taxon>Candida/Lodderomyces clade</taxon>
        <taxon>Candida</taxon>
    </lineage>
</organism>
<dbReference type="PANTHER" id="PTHR13964">
    <property type="entry name" value="RBP-RELATED"/>
    <property type="match status" value="1"/>
</dbReference>
<dbReference type="PROSITE" id="PS51011">
    <property type="entry name" value="ARID"/>
    <property type="match status" value="1"/>
</dbReference>
<evidence type="ECO:0000313" key="7">
    <source>
        <dbReference type="Proteomes" id="UP001152885"/>
    </source>
</evidence>
<feature type="compositionally biased region" description="Pro residues" evidence="4">
    <location>
        <begin position="356"/>
        <end position="366"/>
    </location>
</feature>
<dbReference type="AlphaFoldDB" id="A0A9W4TYY0"/>
<dbReference type="InterPro" id="IPR036431">
    <property type="entry name" value="ARID_dom_sf"/>
</dbReference>
<dbReference type="InterPro" id="IPR001606">
    <property type="entry name" value="ARID_dom"/>
</dbReference>
<name>A0A9W4TYY0_9ASCO</name>
<dbReference type="GO" id="GO:0016514">
    <property type="term" value="C:SWI/SNF complex"/>
    <property type="evidence" value="ECO:0007669"/>
    <property type="project" value="TreeGrafter"/>
</dbReference>
<feature type="domain" description="ARID" evidence="5">
    <location>
        <begin position="157"/>
        <end position="263"/>
    </location>
</feature>
<feature type="region of interest" description="Disordered" evidence="4">
    <location>
        <begin position="90"/>
        <end position="155"/>
    </location>
</feature>
<feature type="compositionally biased region" description="Low complexity" evidence="4">
    <location>
        <begin position="23"/>
        <end position="32"/>
    </location>
</feature>
<dbReference type="SUPFAM" id="SSF46774">
    <property type="entry name" value="ARID-like"/>
    <property type="match status" value="1"/>
</dbReference>
<keyword evidence="7" id="KW-1185">Reference proteome</keyword>
<feature type="compositionally biased region" description="Low complexity" evidence="4">
    <location>
        <begin position="90"/>
        <end position="103"/>
    </location>
</feature>
<dbReference type="SMART" id="SM01014">
    <property type="entry name" value="ARID"/>
    <property type="match status" value="1"/>
</dbReference>
<comment type="caution">
    <text evidence="6">The sequence shown here is derived from an EMBL/GenBank/DDBJ whole genome shotgun (WGS) entry which is preliminary data.</text>
</comment>
<feature type="compositionally biased region" description="Polar residues" evidence="4">
    <location>
        <begin position="104"/>
        <end position="127"/>
    </location>
</feature>
<evidence type="ECO:0000256" key="2">
    <source>
        <dbReference type="ARBA" id="ARBA00023163"/>
    </source>
</evidence>
<dbReference type="EMBL" id="CANTUO010000004">
    <property type="protein sequence ID" value="CAI5759629.1"/>
    <property type="molecule type" value="Genomic_DNA"/>
</dbReference>
<dbReference type="GO" id="GO:0000976">
    <property type="term" value="F:transcription cis-regulatory region binding"/>
    <property type="evidence" value="ECO:0007669"/>
    <property type="project" value="TreeGrafter"/>
</dbReference>
<keyword evidence="3" id="KW-0539">Nucleus</keyword>
<reference evidence="6" key="1">
    <citation type="submission" date="2022-12" db="EMBL/GenBank/DDBJ databases">
        <authorList>
            <person name="Brejova B."/>
        </authorList>
    </citation>
    <scope>NUCLEOTIDE SEQUENCE</scope>
</reference>
<keyword evidence="1" id="KW-0805">Transcription regulation</keyword>
<dbReference type="SMART" id="SM00501">
    <property type="entry name" value="BRIGHT"/>
    <property type="match status" value="1"/>
</dbReference>
<dbReference type="OrthoDB" id="1938591at2759"/>
<evidence type="ECO:0000259" key="5">
    <source>
        <dbReference type="PROSITE" id="PS51011"/>
    </source>
</evidence>
<dbReference type="Proteomes" id="UP001152885">
    <property type="component" value="Unassembled WGS sequence"/>
</dbReference>
<gene>
    <name evidence="6" type="ORF">CANVERA_P4140</name>
</gene>
<feature type="compositionally biased region" description="Low complexity" evidence="4">
    <location>
        <begin position="128"/>
        <end position="155"/>
    </location>
</feature>
<feature type="compositionally biased region" description="Polar residues" evidence="4">
    <location>
        <begin position="8"/>
        <end position="22"/>
    </location>
</feature>
<dbReference type="Pfam" id="PF01388">
    <property type="entry name" value="ARID"/>
    <property type="match status" value="1"/>
</dbReference>